<evidence type="ECO:0008006" key="4">
    <source>
        <dbReference type="Google" id="ProtNLM"/>
    </source>
</evidence>
<protein>
    <recommendedName>
        <fullName evidence="4">SMB domain-containing protein</fullName>
    </recommendedName>
</protein>
<dbReference type="AlphaFoldDB" id="A0A197JXZ8"/>
<evidence type="ECO:0000256" key="1">
    <source>
        <dbReference type="SAM" id="SignalP"/>
    </source>
</evidence>
<keyword evidence="1" id="KW-0732">Signal</keyword>
<evidence type="ECO:0000313" key="2">
    <source>
        <dbReference type="EMBL" id="OAQ30207.1"/>
    </source>
</evidence>
<dbReference type="OrthoDB" id="2448873at2759"/>
<organism evidence="2 3">
    <name type="scientific">Linnemannia elongata AG-77</name>
    <dbReference type="NCBI Taxonomy" id="1314771"/>
    <lineage>
        <taxon>Eukaryota</taxon>
        <taxon>Fungi</taxon>
        <taxon>Fungi incertae sedis</taxon>
        <taxon>Mucoromycota</taxon>
        <taxon>Mortierellomycotina</taxon>
        <taxon>Mortierellomycetes</taxon>
        <taxon>Mortierellales</taxon>
        <taxon>Mortierellaceae</taxon>
        <taxon>Linnemannia</taxon>
    </lineage>
</organism>
<name>A0A197JXZ8_9FUNG</name>
<dbReference type="Proteomes" id="UP000078512">
    <property type="component" value="Unassembled WGS sequence"/>
</dbReference>
<proteinExistence type="predicted"/>
<gene>
    <name evidence="2" type="ORF">K457DRAFT_155207</name>
</gene>
<accession>A0A197JXZ8</accession>
<feature type="chain" id="PRO_5008276375" description="SMB domain-containing protein" evidence="1">
    <location>
        <begin position="24"/>
        <end position="158"/>
    </location>
</feature>
<feature type="signal peptide" evidence="1">
    <location>
        <begin position="1"/>
        <end position="23"/>
    </location>
</feature>
<sequence length="158" mass="16924">MFTTTTCTLALLATSLLLSNTSAVPNPLGGPSAYSGVPSGPSPYGSQASIYSPNTIITTQSNILANTEIAPQVNVAPTIPIPYAEPYSVPVPVASAYPYPVPTATNWWKKRGHGGHDDCCDDDFFDDDCCCDDDDWWGGRRGHGGRLGDCCEWDNCWC</sequence>
<dbReference type="EMBL" id="KV442036">
    <property type="protein sequence ID" value="OAQ30207.1"/>
    <property type="molecule type" value="Genomic_DNA"/>
</dbReference>
<evidence type="ECO:0000313" key="3">
    <source>
        <dbReference type="Proteomes" id="UP000078512"/>
    </source>
</evidence>
<keyword evidence="3" id="KW-1185">Reference proteome</keyword>
<reference evidence="2 3" key="1">
    <citation type="submission" date="2016-05" db="EMBL/GenBank/DDBJ databases">
        <title>Genome sequencing reveals origins of a unique bacterial endosymbiosis in the earliest lineages of terrestrial Fungi.</title>
        <authorList>
            <consortium name="DOE Joint Genome Institute"/>
            <person name="Uehling J."/>
            <person name="Gryganskyi A."/>
            <person name="Hameed K."/>
            <person name="Tschaplinski T."/>
            <person name="Misztal P."/>
            <person name="Wu S."/>
            <person name="Desiro A."/>
            <person name="Vande Pol N."/>
            <person name="Du Z.-Y."/>
            <person name="Zienkiewicz A."/>
            <person name="Zienkiewicz K."/>
            <person name="Morin E."/>
            <person name="Tisserant E."/>
            <person name="Splivallo R."/>
            <person name="Hainaut M."/>
            <person name="Henrissat B."/>
            <person name="Ohm R."/>
            <person name="Kuo A."/>
            <person name="Yan J."/>
            <person name="Lipzen A."/>
            <person name="Nolan M."/>
            <person name="Labutti K."/>
            <person name="Barry K."/>
            <person name="Goldstein A."/>
            <person name="Labbe J."/>
            <person name="Schadt C."/>
            <person name="Tuskan G."/>
            <person name="Grigoriev I."/>
            <person name="Martin F."/>
            <person name="Vilgalys R."/>
            <person name="Bonito G."/>
        </authorList>
    </citation>
    <scope>NUCLEOTIDE SEQUENCE [LARGE SCALE GENOMIC DNA]</scope>
    <source>
        <strain evidence="2 3">AG-77</strain>
    </source>
</reference>